<sequence>MRPVRMPSSKWGSSSFEDIHEAAKALWNEKLSKIEIDIPNTPENVTLMLSSSLYRAAPHSDSLATVKPKDCLQALLPSISIPFPHIPSSRGLRFAGRIPSDYRQLYRWLAQERLDGCLSVAKTTCPDRHKEDPVLTLLLVTLQLTYHNEVAALGIDLQELYSAA</sequence>
<evidence type="ECO:0000313" key="1">
    <source>
        <dbReference type="EMBL" id="KAK6997529.1"/>
    </source>
</evidence>
<keyword evidence="2" id="KW-1185">Reference proteome</keyword>
<dbReference type="EMBL" id="JAWWNJ010000090">
    <property type="protein sequence ID" value="KAK6997529.1"/>
    <property type="molecule type" value="Genomic_DNA"/>
</dbReference>
<evidence type="ECO:0008006" key="3">
    <source>
        <dbReference type="Google" id="ProtNLM"/>
    </source>
</evidence>
<comment type="caution">
    <text evidence="1">The sequence shown here is derived from an EMBL/GenBank/DDBJ whole genome shotgun (WGS) entry which is preliminary data.</text>
</comment>
<name>A0AAW0A2B7_9AGAR</name>
<dbReference type="Proteomes" id="UP001362999">
    <property type="component" value="Unassembled WGS sequence"/>
</dbReference>
<gene>
    <name evidence="1" type="ORF">R3P38DRAFT_3219755</name>
</gene>
<dbReference type="AlphaFoldDB" id="A0AAW0A2B7"/>
<proteinExistence type="predicted"/>
<organism evidence="1 2">
    <name type="scientific">Favolaschia claudopus</name>
    <dbReference type="NCBI Taxonomy" id="2862362"/>
    <lineage>
        <taxon>Eukaryota</taxon>
        <taxon>Fungi</taxon>
        <taxon>Dikarya</taxon>
        <taxon>Basidiomycota</taxon>
        <taxon>Agaricomycotina</taxon>
        <taxon>Agaricomycetes</taxon>
        <taxon>Agaricomycetidae</taxon>
        <taxon>Agaricales</taxon>
        <taxon>Marasmiineae</taxon>
        <taxon>Mycenaceae</taxon>
        <taxon>Favolaschia</taxon>
    </lineage>
</organism>
<accession>A0AAW0A2B7</accession>
<protein>
    <recommendedName>
        <fullName evidence="3">Reverse transcriptase</fullName>
    </recommendedName>
</protein>
<reference evidence="1 2" key="1">
    <citation type="journal article" date="2024" name="J Genomics">
        <title>Draft genome sequencing and assembly of Favolaschia claudopus CIRM-BRFM 2984 isolated from oak limbs.</title>
        <authorList>
            <person name="Navarro D."/>
            <person name="Drula E."/>
            <person name="Chaduli D."/>
            <person name="Cazenave R."/>
            <person name="Ahrendt S."/>
            <person name="Wang J."/>
            <person name="Lipzen A."/>
            <person name="Daum C."/>
            <person name="Barry K."/>
            <person name="Grigoriev I.V."/>
            <person name="Favel A."/>
            <person name="Rosso M.N."/>
            <person name="Martin F."/>
        </authorList>
    </citation>
    <scope>NUCLEOTIDE SEQUENCE [LARGE SCALE GENOMIC DNA]</scope>
    <source>
        <strain evidence="1 2">CIRM-BRFM 2984</strain>
    </source>
</reference>
<evidence type="ECO:0000313" key="2">
    <source>
        <dbReference type="Proteomes" id="UP001362999"/>
    </source>
</evidence>